<dbReference type="Pfam" id="PF12714">
    <property type="entry name" value="TILa"/>
    <property type="match status" value="1"/>
</dbReference>
<sequence length="272" mass="30024">MCWIIQNADGPFASCHSLVNPEPYLTNCILDVYASAGEPSILCLSIQTYVAACQRANVTLRPWRIGSFCDPDCPANSHYELCQLPCQGFCAGATLTHLCNPLCAEGCVCDAGYLWSGNKCIRHEQCGCEHNGRYYNVGDLFWLSDCTKRCSCENSSTFLCVPASCNPGQQCAIQDGKLGCKNQLTTCTVSGDPHYFTFDGAIAHFQGSCAYEISNTPNSSLDFSFRVVATNKNFRNPRVSFIYRVDIWLTFKQFSSHVVLEQGKDVKVKTTS</sequence>
<gene>
    <name evidence="8" type="primary">LOC117669326</name>
</gene>
<evidence type="ECO:0000313" key="7">
    <source>
        <dbReference type="Proteomes" id="UP001652622"/>
    </source>
</evidence>
<accession>A0A6P9C804</accession>
<keyword evidence="3" id="KW-0472">Membrane</keyword>
<dbReference type="InterPro" id="IPR001846">
    <property type="entry name" value="VWF_type-D"/>
</dbReference>
<dbReference type="GeneID" id="117669326"/>
<dbReference type="InterPro" id="IPR036084">
    <property type="entry name" value="Ser_inhib-like_sf"/>
</dbReference>
<dbReference type="PROSITE" id="PS51233">
    <property type="entry name" value="VWFD"/>
    <property type="match status" value="1"/>
</dbReference>
<dbReference type="OMA" id="NETMENC"/>
<dbReference type="SMART" id="SM00832">
    <property type="entry name" value="C8"/>
    <property type="match status" value="1"/>
</dbReference>
<evidence type="ECO:0000256" key="1">
    <source>
        <dbReference type="ARBA" id="ARBA00004370"/>
    </source>
</evidence>
<dbReference type="PANTHER" id="PTHR46160:SF9">
    <property type="entry name" value="PROTEIN PRY2-RELATED"/>
    <property type="match status" value="1"/>
</dbReference>
<evidence type="ECO:0000313" key="8">
    <source>
        <dbReference type="RefSeq" id="XP_034279562.1"/>
    </source>
</evidence>
<dbReference type="PANTHER" id="PTHR46160">
    <property type="entry name" value="ALPHA-TECTORIN-RELATED"/>
    <property type="match status" value="1"/>
</dbReference>
<dbReference type="InterPro" id="IPR025615">
    <property type="entry name" value="TILa_dom"/>
</dbReference>
<dbReference type="FunFam" id="2.10.25.10:FF:000055">
    <property type="entry name" value="alpha-tectorin isoform X1"/>
    <property type="match status" value="1"/>
</dbReference>
<dbReference type="Pfam" id="PF00094">
    <property type="entry name" value="VWD"/>
    <property type="match status" value="1"/>
</dbReference>
<keyword evidence="5" id="KW-0325">Glycoprotein</keyword>
<organism evidence="7 8">
    <name type="scientific">Pantherophis guttatus</name>
    <name type="common">Corn snake</name>
    <name type="synonym">Elaphe guttata</name>
    <dbReference type="NCBI Taxonomy" id="94885"/>
    <lineage>
        <taxon>Eukaryota</taxon>
        <taxon>Metazoa</taxon>
        <taxon>Chordata</taxon>
        <taxon>Craniata</taxon>
        <taxon>Vertebrata</taxon>
        <taxon>Euteleostomi</taxon>
        <taxon>Lepidosauria</taxon>
        <taxon>Squamata</taxon>
        <taxon>Bifurcata</taxon>
        <taxon>Unidentata</taxon>
        <taxon>Episquamata</taxon>
        <taxon>Toxicofera</taxon>
        <taxon>Serpentes</taxon>
        <taxon>Colubroidea</taxon>
        <taxon>Colubridae</taxon>
        <taxon>Colubrinae</taxon>
        <taxon>Pantherophis</taxon>
    </lineage>
</organism>
<evidence type="ECO:0000256" key="3">
    <source>
        <dbReference type="ARBA" id="ARBA00023136"/>
    </source>
</evidence>
<dbReference type="KEGG" id="pgut:117669326"/>
<dbReference type="GO" id="GO:0016020">
    <property type="term" value="C:membrane"/>
    <property type="evidence" value="ECO:0007669"/>
    <property type="project" value="UniProtKB-SubCell"/>
</dbReference>
<keyword evidence="4" id="KW-1015">Disulfide bond</keyword>
<dbReference type="InterPro" id="IPR052749">
    <property type="entry name" value="Alpha-tectorin"/>
</dbReference>
<evidence type="ECO:0000256" key="2">
    <source>
        <dbReference type="ARBA" id="ARBA00022729"/>
    </source>
</evidence>
<keyword evidence="7" id="KW-1185">Reference proteome</keyword>
<proteinExistence type="predicted"/>
<dbReference type="CDD" id="cd19941">
    <property type="entry name" value="TIL"/>
    <property type="match status" value="1"/>
</dbReference>
<dbReference type="Pfam" id="PF01826">
    <property type="entry name" value="TIL"/>
    <property type="match status" value="1"/>
</dbReference>
<dbReference type="Gene3D" id="2.10.25.10">
    <property type="entry name" value="Laminin"/>
    <property type="match status" value="1"/>
</dbReference>
<dbReference type="InParanoid" id="A0A6P9C804"/>
<name>A0A6P9C804_PANGU</name>
<dbReference type="Proteomes" id="UP001652622">
    <property type="component" value="Unplaced"/>
</dbReference>
<dbReference type="AlphaFoldDB" id="A0A6P9C804"/>
<keyword evidence="2" id="KW-0732">Signal</keyword>
<comment type="subcellular location">
    <subcellularLocation>
        <location evidence="1">Membrane</location>
    </subcellularLocation>
</comment>
<feature type="domain" description="VWFD" evidence="6">
    <location>
        <begin position="185"/>
        <end position="272"/>
    </location>
</feature>
<dbReference type="Pfam" id="PF08742">
    <property type="entry name" value="C8"/>
    <property type="match status" value="1"/>
</dbReference>
<protein>
    <submittedName>
        <fullName evidence="8">Alpha-tectorin-like</fullName>
    </submittedName>
</protein>
<evidence type="ECO:0000259" key="6">
    <source>
        <dbReference type="PROSITE" id="PS51233"/>
    </source>
</evidence>
<evidence type="ECO:0000256" key="5">
    <source>
        <dbReference type="ARBA" id="ARBA00023180"/>
    </source>
</evidence>
<reference evidence="8" key="1">
    <citation type="submission" date="2025-08" db="UniProtKB">
        <authorList>
            <consortium name="RefSeq"/>
        </authorList>
    </citation>
    <scope>IDENTIFICATION</scope>
    <source>
        <tissue evidence="8">Blood</tissue>
    </source>
</reference>
<dbReference type="InterPro" id="IPR014853">
    <property type="entry name" value="VWF/SSPO/ZAN-like_Cys-rich_dom"/>
</dbReference>
<dbReference type="SUPFAM" id="SSF57567">
    <property type="entry name" value="Serine protease inhibitors"/>
    <property type="match status" value="1"/>
</dbReference>
<dbReference type="InterPro" id="IPR002919">
    <property type="entry name" value="TIL_dom"/>
</dbReference>
<dbReference type="RefSeq" id="XP_034279562.1">
    <property type="nucleotide sequence ID" value="XM_034423671.2"/>
</dbReference>
<evidence type="ECO:0000256" key="4">
    <source>
        <dbReference type="ARBA" id="ARBA00023157"/>
    </source>
</evidence>